<sequence length="228" mass="26247">MSMHLIEDLVADSIRVLDAHCPDPDPRVRDQVAALYRFQDRYDCSFTHFRVMDILLRRGYTYRFPLERHPDYAERRGYFDALDEFTALRDFDEDDDDFDGYETWLEDGYVDPPYLYCDAGTDLWRRMSDAGLLTGDDAAAPRRVPLVEAVAAVARAAEARSDHELIADWYSLGPHMLLSNPLDPEDLETDPAVTELRSIAHRTGGLSLDHEPYDDLETWWVTLSPTRA</sequence>
<keyword evidence="2" id="KW-1185">Reference proteome</keyword>
<evidence type="ECO:0000313" key="1">
    <source>
        <dbReference type="EMBL" id="MBB4704116.1"/>
    </source>
</evidence>
<dbReference type="Proteomes" id="UP000542210">
    <property type="component" value="Unassembled WGS sequence"/>
</dbReference>
<organism evidence="1 2">
    <name type="scientific">Sphaerisporangium siamense</name>
    <dbReference type="NCBI Taxonomy" id="795645"/>
    <lineage>
        <taxon>Bacteria</taxon>
        <taxon>Bacillati</taxon>
        <taxon>Actinomycetota</taxon>
        <taxon>Actinomycetes</taxon>
        <taxon>Streptosporangiales</taxon>
        <taxon>Streptosporangiaceae</taxon>
        <taxon>Sphaerisporangium</taxon>
    </lineage>
</organism>
<proteinExistence type="predicted"/>
<dbReference type="RefSeq" id="WP_184884963.1">
    <property type="nucleotide sequence ID" value="NZ_BOOV01000002.1"/>
</dbReference>
<gene>
    <name evidence="1" type="ORF">BJ982_005660</name>
</gene>
<comment type="caution">
    <text evidence="1">The sequence shown here is derived from an EMBL/GenBank/DDBJ whole genome shotgun (WGS) entry which is preliminary data.</text>
</comment>
<reference evidence="1 2" key="1">
    <citation type="submission" date="2020-08" db="EMBL/GenBank/DDBJ databases">
        <title>Sequencing the genomes of 1000 actinobacteria strains.</title>
        <authorList>
            <person name="Klenk H.-P."/>
        </authorList>
    </citation>
    <scope>NUCLEOTIDE SEQUENCE [LARGE SCALE GENOMIC DNA]</scope>
    <source>
        <strain evidence="1 2">DSM 45784</strain>
    </source>
</reference>
<dbReference type="EMBL" id="JACHND010000001">
    <property type="protein sequence ID" value="MBB4704116.1"/>
    <property type="molecule type" value="Genomic_DNA"/>
</dbReference>
<name>A0A7W7DCM3_9ACTN</name>
<dbReference type="AlphaFoldDB" id="A0A7W7DCM3"/>
<protein>
    <submittedName>
        <fullName evidence="1">Uncharacterized protein</fullName>
    </submittedName>
</protein>
<accession>A0A7W7DCM3</accession>
<evidence type="ECO:0000313" key="2">
    <source>
        <dbReference type="Proteomes" id="UP000542210"/>
    </source>
</evidence>